<dbReference type="CTD" id="9809025"/>
<gene>
    <name evidence="1" type="ORF">GCK72_020885</name>
</gene>
<dbReference type="PANTHER" id="PTHR21503:SF8">
    <property type="entry name" value="F-BOX ASSOCIATED DOMAIN-CONTAINING PROTEIN-RELATED"/>
    <property type="match status" value="1"/>
</dbReference>
<dbReference type="KEGG" id="crq:GCK72_020885"/>
<dbReference type="AlphaFoldDB" id="A0A6A5GIE0"/>
<evidence type="ECO:0000313" key="2">
    <source>
        <dbReference type="Proteomes" id="UP000483820"/>
    </source>
</evidence>
<dbReference type="Proteomes" id="UP000483820">
    <property type="component" value="Chromosome V"/>
</dbReference>
<dbReference type="RefSeq" id="XP_003106487.2">
    <property type="nucleotide sequence ID" value="XM_003106439.2"/>
</dbReference>
<sequence length="360" mass="42246">MPKPLFDLMKLPTLALKSVVRFSEPNEVIETSMSSDTFLEELKKFKIPADYLTFIREDSRISLVLGFDDIAINIHCFRFPSETGKLKKLNGEYVFWRKHEGTSRRVTWNFQTADTSIKSNFKMIDTIVTYFLTILRIKTFNLSCLMNLPKFSDLSMILKYSKHFGNVGYQRRDIRKTPMLPEELRRLLDGITAETWDLNIRCDGFEYEKPLMKCKRFQSSSIGWVTTDCVLGADTVSVKIDGRPRRFFDFNKIIQYWVDGKIPNLELVQYRQYDVNVDQGQVLRGINTIETIFVEPDFRRRLIDFLDHPADIKRKTDGRRATVLFGPGTIEFCVWKPEYILGLTERSFARYKRSIGEFEY</sequence>
<dbReference type="PANTHER" id="PTHR21503">
    <property type="entry name" value="F-BOX-CONTAINING HYPOTHETICAL PROTEIN C.ELEGANS"/>
    <property type="match status" value="1"/>
</dbReference>
<accession>A0A6A5GIE0</accession>
<evidence type="ECO:0000313" key="1">
    <source>
        <dbReference type="EMBL" id="KAF1754325.1"/>
    </source>
</evidence>
<dbReference type="EMBL" id="WUAV01000005">
    <property type="protein sequence ID" value="KAF1754325.1"/>
    <property type="molecule type" value="Genomic_DNA"/>
</dbReference>
<reference evidence="1 2" key="1">
    <citation type="submission" date="2019-12" db="EMBL/GenBank/DDBJ databases">
        <title>Chromosome-level assembly of the Caenorhabditis remanei genome.</title>
        <authorList>
            <person name="Teterina A.A."/>
            <person name="Willis J.H."/>
            <person name="Phillips P.C."/>
        </authorList>
    </citation>
    <scope>NUCLEOTIDE SEQUENCE [LARGE SCALE GENOMIC DNA]</scope>
    <source>
        <strain evidence="1 2">PX506</strain>
        <tissue evidence="1">Whole organism</tissue>
    </source>
</reference>
<comment type="caution">
    <text evidence="1">The sequence shown here is derived from an EMBL/GenBank/DDBJ whole genome shotgun (WGS) entry which is preliminary data.</text>
</comment>
<proteinExistence type="predicted"/>
<organism evidence="1 2">
    <name type="scientific">Caenorhabditis remanei</name>
    <name type="common">Caenorhabditis vulgaris</name>
    <dbReference type="NCBI Taxonomy" id="31234"/>
    <lineage>
        <taxon>Eukaryota</taxon>
        <taxon>Metazoa</taxon>
        <taxon>Ecdysozoa</taxon>
        <taxon>Nematoda</taxon>
        <taxon>Chromadorea</taxon>
        <taxon>Rhabditida</taxon>
        <taxon>Rhabditina</taxon>
        <taxon>Rhabditomorpha</taxon>
        <taxon>Rhabditoidea</taxon>
        <taxon>Rhabditidae</taxon>
        <taxon>Peloderinae</taxon>
        <taxon>Caenorhabditis</taxon>
    </lineage>
</organism>
<evidence type="ECO:0008006" key="3">
    <source>
        <dbReference type="Google" id="ProtNLM"/>
    </source>
</evidence>
<name>A0A6A5GIE0_CAERE</name>
<protein>
    <recommendedName>
        <fullName evidence="3">F-box associated domain-containing protein</fullName>
    </recommendedName>
</protein>
<dbReference type="GeneID" id="9809025"/>